<comment type="similarity">
    <text evidence="3">In the C-terminal section; belongs to the protein kinase superfamily. Ser/Thr protein kinase family.</text>
</comment>
<evidence type="ECO:0000256" key="3">
    <source>
        <dbReference type="ARBA" id="ARBA00010217"/>
    </source>
</evidence>
<dbReference type="PROSITE" id="PS50011">
    <property type="entry name" value="PROTEIN_KINASE_DOM"/>
    <property type="match status" value="1"/>
</dbReference>
<evidence type="ECO:0000256" key="15">
    <source>
        <dbReference type="ARBA" id="ARBA00023180"/>
    </source>
</evidence>
<dbReference type="STRING" id="35608.A0A2U1P5K9"/>
<protein>
    <submittedName>
        <fullName evidence="19">Concanavalin A-like lectin/glucanase superfamily</fullName>
    </submittedName>
</protein>
<dbReference type="PROSITE" id="PS00108">
    <property type="entry name" value="PROTEIN_KINASE_ST"/>
    <property type="match status" value="1"/>
</dbReference>
<evidence type="ECO:0000256" key="4">
    <source>
        <dbReference type="ARBA" id="ARBA00022475"/>
    </source>
</evidence>
<keyword evidence="5" id="KW-0808">Transferase</keyword>
<feature type="binding site" evidence="16">
    <location>
        <position position="356"/>
    </location>
    <ligand>
        <name>ATP</name>
        <dbReference type="ChEBI" id="CHEBI:30616"/>
    </ligand>
</feature>
<evidence type="ECO:0000256" key="13">
    <source>
        <dbReference type="ARBA" id="ARBA00023136"/>
    </source>
</evidence>
<evidence type="ECO:0000313" key="19">
    <source>
        <dbReference type="EMBL" id="PWA81053.1"/>
    </source>
</evidence>
<dbReference type="GO" id="GO:0030246">
    <property type="term" value="F:carbohydrate binding"/>
    <property type="evidence" value="ECO:0007669"/>
    <property type="project" value="UniProtKB-KW"/>
</dbReference>
<dbReference type="InterPro" id="IPR000719">
    <property type="entry name" value="Prot_kinase_dom"/>
</dbReference>
<evidence type="ECO:0000256" key="2">
    <source>
        <dbReference type="ARBA" id="ARBA00008536"/>
    </source>
</evidence>
<keyword evidence="7" id="KW-0732">Signal</keyword>
<feature type="domain" description="Protein kinase" evidence="18">
    <location>
        <begin position="326"/>
        <end position="597"/>
    </location>
</feature>
<keyword evidence="4" id="KW-1003">Cell membrane</keyword>
<keyword evidence="8 19" id="KW-0430">Lectin</keyword>
<evidence type="ECO:0000259" key="18">
    <source>
        <dbReference type="PROSITE" id="PS50011"/>
    </source>
</evidence>
<sequence>MEKIFSCSSYTRHRIVSTFLFFCSSIVLLPLYESLYFEITSFDANATNIQCLGDAVASNGTIELNIVNYLDCVGHAQYTDAVPIWDSNSGKLSDFTTHFTFTIDTQNQSSYGHGLLFFLAPVGFDIPPNSAGGFLGVLNLTNYNSPRNRMIFIEFDTFSNPEWDPSFEHVGINNNSIASANYTQWNASMHSGDPIDVWVLYNATTYILNVSWGYQPAENTSHENSSISYRVDLRDVVPELVTIGFSASTGRYAERHVLQYWEFNSRSLGVVVVVCIAAAFTIFIRRQPDTDAILELVLWTSINEDLERGAAKRFSYHDLALATNNFSNDQKLGEGGFGCVYKGYLSHEGIAVAVKKISEGSKQGIKEYITEVKINSSLRHRNLVQLIGWCHDKTQFLIVYEFMPNGSLDSHLFGKKIFLVWDVRYKIAIGLASALLYLHEEWKQCVVHRDIKPSNIMLDSEFNVKLGDFGLARLMEHELGQQTTGLAGTLGYMAPEYIATGKASKESDVYSFGVVALEIACGRKARERVDPNSHLGLVQWVWDLLGKGKLLSGIDKMLRNEFDVKQLECLMMVGLWCAHPDRSFRPSIRQAIKVLLFEDAIPNLPMKMPVPIYCVAPDVPQVSSAGATMTYTSIDLVR</sequence>
<dbReference type="InterPro" id="IPR001220">
    <property type="entry name" value="Legume_lectin_dom"/>
</dbReference>
<dbReference type="FunFam" id="1.10.510.10:FF:000240">
    <property type="entry name" value="Lectin-domain containing receptor kinase A4.3"/>
    <property type="match status" value="1"/>
</dbReference>
<keyword evidence="10" id="KW-0418">Kinase</keyword>
<reference evidence="19 20" key="1">
    <citation type="journal article" date="2018" name="Mol. Plant">
        <title>The genome of Artemisia annua provides insight into the evolution of Asteraceae family and artemisinin biosynthesis.</title>
        <authorList>
            <person name="Shen Q."/>
            <person name="Zhang L."/>
            <person name="Liao Z."/>
            <person name="Wang S."/>
            <person name="Yan T."/>
            <person name="Shi P."/>
            <person name="Liu M."/>
            <person name="Fu X."/>
            <person name="Pan Q."/>
            <person name="Wang Y."/>
            <person name="Lv Z."/>
            <person name="Lu X."/>
            <person name="Zhang F."/>
            <person name="Jiang W."/>
            <person name="Ma Y."/>
            <person name="Chen M."/>
            <person name="Hao X."/>
            <person name="Li L."/>
            <person name="Tang Y."/>
            <person name="Lv G."/>
            <person name="Zhou Y."/>
            <person name="Sun X."/>
            <person name="Brodelius P.E."/>
            <person name="Rose J.K.C."/>
            <person name="Tang K."/>
        </authorList>
    </citation>
    <scope>NUCLEOTIDE SEQUENCE [LARGE SCALE GENOMIC DNA]</scope>
    <source>
        <strain evidence="20">cv. Huhao1</strain>
        <tissue evidence="19">Leaf</tissue>
    </source>
</reference>
<keyword evidence="11 16" id="KW-0067">ATP-binding</keyword>
<evidence type="ECO:0000256" key="14">
    <source>
        <dbReference type="ARBA" id="ARBA00023170"/>
    </source>
</evidence>
<evidence type="ECO:0000256" key="7">
    <source>
        <dbReference type="ARBA" id="ARBA00022729"/>
    </source>
</evidence>
<dbReference type="InterPro" id="IPR050528">
    <property type="entry name" value="L-type_Lectin-RKs"/>
</dbReference>
<comment type="caution">
    <text evidence="19">The sequence shown here is derived from an EMBL/GenBank/DDBJ whole genome shotgun (WGS) entry which is preliminary data.</text>
</comment>
<dbReference type="Pfam" id="PF00069">
    <property type="entry name" value="Pkinase"/>
    <property type="match status" value="1"/>
</dbReference>
<evidence type="ECO:0000256" key="11">
    <source>
        <dbReference type="ARBA" id="ARBA00022840"/>
    </source>
</evidence>
<evidence type="ECO:0000313" key="20">
    <source>
        <dbReference type="Proteomes" id="UP000245207"/>
    </source>
</evidence>
<dbReference type="EMBL" id="PKPP01001640">
    <property type="protein sequence ID" value="PWA81053.1"/>
    <property type="molecule type" value="Genomic_DNA"/>
</dbReference>
<dbReference type="Pfam" id="PF00139">
    <property type="entry name" value="Lectin_legB"/>
    <property type="match status" value="1"/>
</dbReference>
<feature type="transmembrane region" description="Helical" evidence="17">
    <location>
        <begin position="15"/>
        <end position="32"/>
    </location>
</feature>
<dbReference type="GO" id="GO:0005524">
    <property type="term" value="F:ATP binding"/>
    <property type="evidence" value="ECO:0007669"/>
    <property type="project" value="UniProtKB-UniRule"/>
</dbReference>
<dbReference type="FunFam" id="3.30.200.20:FF:000168">
    <property type="entry name" value="L-type lectin-domain containing receptor kinase IX.1"/>
    <property type="match status" value="1"/>
</dbReference>
<evidence type="ECO:0000256" key="9">
    <source>
        <dbReference type="ARBA" id="ARBA00022741"/>
    </source>
</evidence>
<keyword evidence="15" id="KW-0325">Glycoprotein</keyword>
<comment type="subcellular location">
    <subcellularLocation>
        <location evidence="1">Cell membrane</location>
        <topology evidence="1">Single-pass type I membrane protein</topology>
    </subcellularLocation>
</comment>
<evidence type="ECO:0000256" key="1">
    <source>
        <dbReference type="ARBA" id="ARBA00004251"/>
    </source>
</evidence>
<dbReference type="Gene3D" id="2.60.120.200">
    <property type="match status" value="1"/>
</dbReference>
<keyword evidence="20" id="KW-1185">Reference proteome</keyword>
<dbReference type="PANTHER" id="PTHR27007">
    <property type="match status" value="1"/>
</dbReference>
<name>A0A2U1P5K9_ARTAN</name>
<dbReference type="InterPro" id="IPR011009">
    <property type="entry name" value="Kinase-like_dom_sf"/>
</dbReference>
<evidence type="ECO:0000256" key="5">
    <source>
        <dbReference type="ARBA" id="ARBA00022679"/>
    </source>
</evidence>
<evidence type="ECO:0000256" key="10">
    <source>
        <dbReference type="ARBA" id="ARBA00022777"/>
    </source>
</evidence>
<dbReference type="SUPFAM" id="SSF49899">
    <property type="entry name" value="Concanavalin A-like lectins/glucanases"/>
    <property type="match status" value="1"/>
</dbReference>
<keyword evidence="6 17" id="KW-0812">Transmembrane</keyword>
<dbReference type="AlphaFoldDB" id="A0A2U1P5K9"/>
<keyword evidence="13 17" id="KW-0472">Membrane</keyword>
<proteinExistence type="inferred from homology"/>
<evidence type="ECO:0000256" key="6">
    <source>
        <dbReference type="ARBA" id="ARBA00022692"/>
    </source>
</evidence>
<accession>A0A2U1P5K9</accession>
<dbReference type="InterPro" id="IPR013320">
    <property type="entry name" value="ConA-like_dom_sf"/>
</dbReference>
<dbReference type="Gene3D" id="3.30.200.20">
    <property type="entry name" value="Phosphorylase Kinase, domain 1"/>
    <property type="match status" value="1"/>
</dbReference>
<dbReference type="GO" id="GO:0004672">
    <property type="term" value="F:protein kinase activity"/>
    <property type="evidence" value="ECO:0007669"/>
    <property type="project" value="InterPro"/>
</dbReference>
<evidence type="ECO:0000256" key="8">
    <source>
        <dbReference type="ARBA" id="ARBA00022734"/>
    </source>
</evidence>
<dbReference type="SUPFAM" id="SSF56112">
    <property type="entry name" value="Protein kinase-like (PK-like)"/>
    <property type="match status" value="1"/>
</dbReference>
<dbReference type="InterPro" id="IPR008271">
    <property type="entry name" value="Ser/Thr_kinase_AS"/>
</dbReference>
<evidence type="ECO:0000256" key="17">
    <source>
        <dbReference type="SAM" id="Phobius"/>
    </source>
</evidence>
<keyword evidence="9 16" id="KW-0547">Nucleotide-binding</keyword>
<dbReference type="Gene3D" id="1.10.510.10">
    <property type="entry name" value="Transferase(Phosphotransferase) domain 1"/>
    <property type="match status" value="1"/>
</dbReference>
<dbReference type="Proteomes" id="UP000245207">
    <property type="component" value="Unassembled WGS sequence"/>
</dbReference>
<keyword evidence="14" id="KW-0675">Receptor</keyword>
<dbReference type="CDD" id="cd06899">
    <property type="entry name" value="lectin_legume_LecRK_Arcelin_ConA"/>
    <property type="match status" value="1"/>
</dbReference>
<organism evidence="19 20">
    <name type="scientific">Artemisia annua</name>
    <name type="common">Sweet wormwood</name>
    <dbReference type="NCBI Taxonomy" id="35608"/>
    <lineage>
        <taxon>Eukaryota</taxon>
        <taxon>Viridiplantae</taxon>
        <taxon>Streptophyta</taxon>
        <taxon>Embryophyta</taxon>
        <taxon>Tracheophyta</taxon>
        <taxon>Spermatophyta</taxon>
        <taxon>Magnoliopsida</taxon>
        <taxon>eudicotyledons</taxon>
        <taxon>Gunneridae</taxon>
        <taxon>Pentapetalae</taxon>
        <taxon>asterids</taxon>
        <taxon>campanulids</taxon>
        <taxon>Asterales</taxon>
        <taxon>Asteraceae</taxon>
        <taxon>Asteroideae</taxon>
        <taxon>Anthemideae</taxon>
        <taxon>Artemisiinae</taxon>
        <taxon>Artemisia</taxon>
    </lineage>
</organism>
<dbReference type="OrthoDB" id="4062651at2759"/>
<keyword evidence="12 17" id="KW-1133">Transmembrane helix</keyword>
<dbReference type="CDD" id="cd14066">
    <property type="entry name" value="STKc_IRAK"/>
    <property type="match status" value="1"/>
</dbReference>
<dbReference type="GO" id="GO:0002229">
    <property type="term" value="P:defense response to oomycetes"/>
    <property type="evidence" value="ECO:0007669"/>
    <property type="project" value="UniProtKB-ARBA"/>
</dbReference>
<gene>
    <name evidence="19" type="ORF">CTI12_AA191450</name>
</gene>
<evidence type="ECO:0000256" key="16">
    <source>
        <dbReference type="PROSITE-ProRule" id="PRU10141"/>
    </source>
</evidence>
<dbReference type="SMART" id="SM00220">
    <property type="entry name" value="S_TKc"/>
    <property type="match status" value="1"/>
</dbReference>
<dbReference type="GO" id="GO:0005886">
    <property type="term" value="C:plasma membrane"/>
    <property type="evidence" value="ECO:0007669"/>
    <property type="project" value="UniProtKB-SubCell"/>
</dbReference>
<feature type="transmembrane region" description="Helical" evidence="17">
    <location>
        <begin position="267"/>
        <end position="284"/>
    </location>
</feature>
<evidence type="ECO:0000256" key="12">
    <source>
        <dbReference type="ARBA" id="ARBA00022989"/>
    </source>
</evidence>
<comment type="similarity">
    <text evidence="2">In the N-terminal section; belongs to the leguminous lectin family.</text>
</comment>
<dbReference type="PROSITE" id="PS00107">
    <property type="entry name" value="PROTEIN_KINASE_ATP"/>
    <property type="match status" value="1"/>
</dbReference>
<dbReference type="InterPro" id="IPR017441">
    <property type="entry name" value="Protein_kinase_ATP_BS"/>
</dbReference>